<dbReference type="Pfam" id="PF13853">
    <property type="entry name" value="7tm_4"/>
    <property type="match status" value="1"/>
</dbReference>
<evidence type="ECO:0000256" key="1">
    <source>
        <dbReference type="ARBA" id="ARBA00004651"/>
    </source>
</evidence>
<dbReference type="Gene3D" id="1.20.1070.10">
    <property type="entry name" value="Rhodopsin 7-helix transmembrane proteins"/>
    <property type="match status" value="1"/>
</dbReference>
<keyword evidence="6 14" id="KW-1133">Transmembrane helix</keyword>
<evidence type="ECO:0000259" key="16">
    <source>
        <dbReference type="PROSITE" id="PS50262"/>
    </source>
</evidence>
<protein>
    <recommendedName>
        <fullName evidence="14">Olfactory receptor</fullName>
    </recommendedName>
</protein>
<keyword evidence="10 13" id="KW-0675">Receptor</keyword>
<evidence type="ECO:0000256" key="7">
    <source>
        <dbReference type="ARBA" id="ARBA00023040"/>
    </source>
</evidence>
<keyword evidence="7 13" id="KW-0297">G-protein coupled receptor</keyword>
<evidence type="ECO:0000256" key="6">
    <source>
        <dbReference type="ARBA" id="ARBA00022989"/>
    </source>
</evidence>
<keyword evidence="18" id="KW-1185">Reference proteome</keyword>
<dbReference type="SUPFAM" id="SSF81321">
    <property type="entry name" value="Family A G protein-coupled receptor-like"/>
    <property type="match status" value="1"/>
</dbReference>
<dbReference type="PRINTS" id="PR00237">
    <property type="entry name" value="GPCRRHODOPSN"/>
</dbReference>
<evidence type="ECO:0000256" key="4">
    <source>
        <dbReference type="ARBA" id="ARBA00022692"/>
    </source>
</evidence>
<feature type="domain" description="G-protein coupled receptors family 1 profile" evidence="16">
    <location>
        <begin position="39"/>
        <end position="289"/>
    </location>
</feature>
<evidence type="ECO:0000313" key="17">
    <source>
        <dbReference type="EMBL" id="CAL1581336.1"/>
    </source>
</evidence>
<feature type="transmembrane region" description="Helical" evidence="14">
    <location>
        <begin position="269"/>
        <end position="291"/>
    </location>
</feature>
<feature type="transmembrane region" description="Helical" evidence="14">
    <location>
        <begin position="102"/>
        <end position="120"/>
    </location>
</feature>
<evidence type="ECO:0000256" key="3">
    <source>
        <dbReference type="ARBA" id="ARBA00022606"/>
    </source>
</evidence>
<dbReference type="PRINTS" id="PR00245">
    <property type="entry name" value="OLFACTORYR"/>
</dbReference>
<keyword evidence="11" id="KW-0325">Glycoprotein</keyword>
<keyword evidence="2 14" id="KW-1003">Cell membrane</keyword>
<feature type="region of interest" description="Disordered" evidence="15">
    <location>
        <begin position="311"/>
        <end position="331"/>
    </location>
</feature>
<comment type="similarity">
    <text evidence="13">Belongs to the G-protein coupled receptor 1 family.</text>
</comment>
<feature type="transmembrane region" description="Helical" evidence="14">
    <location>
        <begin position="202"/>
        <end position="224"/>
    </location>
</feature>
<dbReference type="GO" id="GO:0004930">
    <property type="term" value="F:G protein-coupled receptor activity"/>
    <property type="evidence" value="ECO:0007669"/>
    <property type="project" value="UniProtKB-KW"/>
</dbReference>
<comment type="subcellular location">
    <subcellularLocation>
        <location evidence="1 14">Cell membrane</location>
        <topology evidence="1 14">Multi-pass membrane protein</topology>
    </subcellularLocation>
</comment>
<evidence type="ECO:0000256" key="10">
    <source>
        <dbReference type="ARBA" id="ARBA00023170"/>
    </source>
</evidence>
<feature type="transmembrane region" description="Helical" evidence="14">
    <location>
        <begin position="56"/>
        <end position="76"/>
    </location>
</feature>
<organism evidence="17 18">
    <name type="scientific">Knipowitschia caucasica</name>
    <name type="common">Caucasian dwarf goby</name>
    <name type="synonym">Pomatoschistus caucasicus</name>
    <dbReference type="NCBI Taxonomy" id="637954"/>
    <lineage>
        <taxon>Eukaryota</taxon>
        <taxon>Metazoa</taxon>
        <taxon>Chordata</taxon>
        <taxon>Craniata</taxon>
        <taxon>Vertebrata</taxon>
        <taxon>Euteleostomi</taxon>
        <taxon>Actinopterygii</taxon>
        <taxon>Neopterygii</taxon>
        <taxon>Teleostei</taxon>
        <taxon>Neoteleostei</taxon>
        <taxon>Acanthomorphata</taxon>
        <taxon>Gobiaria</taxon>
        <taxon>Gobiiformes</taxon>
        <taxon>Gobioidei</taxon>
        <taxon>Gobiidae</taxon>
        <taxon>Gobiinae</taxon>
        <taxon>Knipowitschia</taxon>
    </lineage>
</organism>
<name>A0AAV2JYG2_KNICA</name>
<feature type="compositionally biased region" description="Gly residues" evidence="15">
    <location>
        <begin position="314"/>
        <end position="325"/>
    </location>
</feature>
<evidence type="ECO:0000313" key="18">
    <source>
        <dbReference type="Proteomes" id="UP001497482"/>
    </source>
</evidence>
<evidence type="ECO:0000256" key="14">
    <source>
        <dbReference type="RuleBase" id="RU363047"/>
    </source>
</evidence>
<dbReference type="GO" id="GO:0004984">
    <property type="term" value="F:olfactory receptor activity"/>
    <property type="evidence" value="ECO:0007669"/>
    <property type="project" value="InterPro"/>
</dbReference>
<sequence length="331" mass="36785">MLNASASLVLSLSGFSFSAPQRALLFCCVLLWYLLIVAANVILVALVAAHRALHAPMYVFMCSLCVNTLYGTLGFYPKFLWDLLRCGAACSVSYGACLLQGYVIHSSMCGEFSVLTLMAYDRYVAICRPLSYRAEMTRSRVLLLLLLSWLVPLLAMFLNTATVMGRALCGVRIQRLYCVNWMVTRLTCELPLENVAVVYFNMIFYFAHFLLVLGSYVCVLRACVNSRDSSARFSNTCVPHLVSLVSFTASVLLDLLYMRFGSAHISQHAANFFTIEFLLVPPLLNPLIYGLKLSKVRHALTLMLRLQDKAEGRGPQGRGSEGRGPQGRAVE</sequence>
<gene>
    <name evidence="17" type="ORF">KC01_LOCUS12099</name>
</gene>
<evidence type="ECO:0000256" key="13">
    <source>
        <dbReference type="RuleBase" id="RU000688"/>
    </source>
</evidence>
<keyword evidence="5 14" id="KW-0552">Olfaction</keyword>
<evidence type="ECO:0000256" key="5">
    <source>
        <dbReference type="ARBA" id="ARBA00022725"/>
    </source>
</evidence>
<proteinExistence type="inferred from homology"/>
<dbReference type="PANTHER" id="PTHR26451:SF871">
    <property type="entry name" value="ODORANT RECEPTOR-RELATED"/>
    <property type="match status" value="1"/>
</dbReference>
<feature type="transmembrane region" description="Helical" evidence="14">
    <location>
        <begin position="30"/>
        <end position="49"/>
    </location>
</feature>
<evidence type="ECO:0000256" key="12">
    <source>
        <dbReference type="ARBA" id="ARBA00023224"/>
    </source>
</evidence>
<keyword evidence="9" id="KW-1015">Disulfide bond</keyword>
<evidence type="ECO:0000256" key="9">
    <source>
        <dbReference type="ARBA" id="ARBA00023157"/>
    </source>
</evidence>
<dbReference type="Proteomes" id="UP001497482">
    <property type="component" value="Chromosome 15"/>
</dbReference>
<reference evidence="17 18" key="1">
    <citation type="submission" date="2024-04" db="EMBL/GenBank/DDBJ databases">
        <authorList>
            <person name="Waldvogel A.-M."/>
            <person name="Schoenle A."/>
        </authorList>
    </citation>
    <scope>NUCLEOTIDE SEQUENCE [LARGE SCALE GENOMIC DNA]</scope>
</reference>
<dbReference type="InterPro" id="IPR000725">
    <property type="entry name" value="Olfact_rcpt"/>
</dbReference>
<keyword evidence="4 13" id="KW-0812">Transmembrane</keyword>
<accession>A0AAV2JYG2</accession>
<dbReference type="AlphaFoldDB" id="A0AAV2JYG2"/>
<evidence type="ECO:0000256" key="8">
    <source>
        <dbReference type="ARBA" id="ARBA00023136"/>
    </source>
</evidence>
<feature type="transmembrane region" description="Helical" evidence="14">
    <location>
        <begin position="141"/>
        <end position="158"/>
    </location>
</feature>
<dbReference type="GO" id="GO:0005886">
    <property type="term" value="C:plasma membrane"/>
    <property type="evidence" value="ECO:0007669"/>
    <property type="project" value="UniProtKB-SubCell"/>
</dbReference>
<dbReference type="EMBL" id="OZ035837">
    <property type="protein sequence ID" value="CAL1581336.1"/>
    <property type="molecule type" value="Genomic_DNA"/>
</dbReference>
<keyword evidence="8 14" id="KW-0472">Membrane</keyword>
<evidence type="ECO:0000256" key="11">
    <source>
        <dbReference type="ARBA" id="ARBA00023180"/>
    </source>
</evidence>
<dbReference type="PANTHER" id="PTHR26451">
    <property type="entry name" value="G_PROTEIN_RECEP_F1_2 DOMAIN-CONTAINING PROTEIN"/>
    <property type="match status" value="1"/>
</dbReference>
<feature type="transmembrane region" description="Helical" evidence="14">
    <location>
        <begin position="236"/>
        <end position="257"/>
    </location>
</feature>
<dbReference type="InterPro" id="IPR000276">
    <property type="entry name" value="GPCR_Rhodpsn"/>
</dbReference>
<evidence type="ECO:0000256" key="2">
    <source>
        <dbReference type="ARBA" id="ARBA00022475"/>
    </source>
</evidence>
<keyword evidence="12 13" id="KW-0807">Transducer</keyword>
<dbReference type="InterPro" id="IPR017452">
    <property type="entry name" value="GPCR_Rhodpsn_7TM"/>
</dbReference>
<dbReference type="PROSITE" id="PS00237">
    <property type="entry name" value="G_PROTEIN_RECEP_F1_1"/>
    <property type="match status" value="1"/>
</dbReference>
<dbReference type="FunFam" id="1.20.1070.10:FF:000024">
    <property type="entry name" value="Olfactory receptor"/>
    <property type="match status" value="1"/>
</dbReference>
<dbReference type="PROSITE" id="PS50262">
    <property type="entry name" value="G_PROTEIN_RECEP_F1_2"/>
    <property type="match status" value="1"/>
</dbReference>
<dbReference type="GO" id="GO:0005549">
    <property type="term" value="F:odorant binding"/>
    <property type="evidence" value="ECO:0007669"/>
    <property type="project" value="TreeGrafter"/>
</dbReference>
<keyword evidence="3 14" id="KW-0716">Sensory transduction</keyword>
<evidence type="ECO:0000256" key="15">
    <source>
        <dbReference type="SAM" id="MobiDB-lite"/>
    </source>
</evidence>
<dbReference type="InterPro" id="IPR052921">
    <property type="entry name" value="GPCR1_Superfamily_Member"/>
</dbReference>